<dbReference type="EMBL" id="JANAKD010000458">
    <property type="protein sequence ID" value="KAJ3493713.1"/>
    <property type="molecule type" value="Genomic_DNA"/>
</dbReference>
<protein>
    <submittedName>
        <fullName evidence="1">Uncharacterized protein</fullName>
    </submittedName>
</protein>
<comment type="caution">
    <text evidence="1">The sequence shown here is derived from an EMBL/GenBank/DDBJ whole genome shotgun (WGS) entry which is preliminary data.</text>
</comment>
<proteinExistence type="predicted"/>
<dbReference type="Proteomes" id="UP001148737">
    <property type="component" value="Unassembled WGS sequence"/>
</dbReference>
<evidence type="ECO:0000313" key="2">
    <source>
        <dbReference type="Proteomes" id="UP001148737"/>
    </source>
</evidence>
<gene>
    <name evidence="1" type="ORF">NLG97_g4562</name>
</gene>
<name>A0ACC1QYU8_9HYPO</name>
<keyword evidence="2" id="KW-1185">Reference proteome</keyword>
<accession>A0ACC1QYU8</accession>
<reference evidence="1" key="1">
    <citation type="submission" date="2022-07" db="EMBL/GenBank/DDBJ databases">
        <title>Genome Sequence of Lecanicillium saksenae.</title>
        <authorList>
            <person name="Buettner E."/>
        </authorList>
    </citation>
    <scope>NUCLEOTIDE SEQUENCE</scope>
    <source>
        <strain evidence="1">VT-O1</strain>
    </source>
</reference>
<organism evidence="1 2">
    <name type="scientific">Lecanicillium saksenae</name>
    <dbReference type="NCBI Taxonomy" id="468837"/>
    <lineage>
        <taxon>Eukaryota</taxon>
        <taxon>Fungi</taxon>
        <taxon>Dikarya</taxon>
        <taxon>Ascomycota</taxon>
        <taxon>Pezizomycotina</taxon>
        <taxon>Sordariomycetes</taxon>
        <taxon>Hypocreomycetidae</taxon>
        <taxon>Hypocreales</taxon>
        <taxon>Cordycipitaceae</taxon>
        <taxon>Lecanicillium</taxon>
    </lineage>
</organism>
<sequence>MSLITRLNTFSYHADVSLTYDAMPGMVLSSVLVLELVLFTLAWFRFQWAARLKSKTPPVWPHIFPVLGPITTVASYLASRNTVQWILSQRIFYNAIPVKFRVLKWDINIVQGKENIAQVFRNSAMCSQAALDKFVLGRIFGMSKSGLELYDKDDSGHRPKACAGSQIEPHNRIDYLTFAPVMRFLSGTGMWAFWNRYETELDVQLRRLPVSSDWTHISDLARIFEAHVSAANTNALCGKYLIDRNPQFLEDLWELDRNLDHLIRGTPRIFVPRVCARRDRLLVAVKDWHEHARQNYDDSCADSNGDDPFWGSRIFRERDSMFDEMDGLSRDDHASQDFGMIWAATRNSVVAGLWFVIEIFRDPELLRQVRREADKCRKVESGELDIQLLLKNALLQSIYVEILRLRVHMLITRVPIKQDMKIGDWVIPPGEMIVMSTTIAHRDEADWNTGEAKEHPLDTFWAERFLSYDEATQDTPEAATGPSESCPASSPSFTTDSLRGKWFPYGGGPRMCPGRHFAKRDIIFTSVFIATNFGIEFLVDPHSLKMDTRGFGFGTTSVAGSIPIKMRSRCQ</sequence>
<evidence type="ECO:0000313" key="1">
    <source>
        <dbReference type="EMBL" id="KAJ3493713.1"/>
    </source>
</evidence>